<accession>A0A1M5QCF7</accession>
<dbReference type="CDD" id="cd06471">
    <property type="entry name" value="ACD_LpsHSP_like"/>
    <property type="match status" value="1"/>
</dbReference>
<dbReference type="STRING" id="1120995.SAMN02745245_00597"/>
<dbReference type="Pfam" id="PF00011">
    <property type="entry name" value="HSP20"/>
    <property type="match status" value="1"/>
</dbReference>
<feature type="domain" description="SHSP" evidence="3">
    <location>
        <begin position="38"/>
        <end position="150"/>
    </location>
</feature>
<dbReference type="PROSITE" id="PS01031">
    <property type="entry name" value="SHSP"/>
    <property type="match status" value="1"/>
</dbReference>
<evidence type="ECO:0000259" key="3">
    <source>
        <dbReference type="PROSITE" id="PS01031"/>
    </source>
</evidence>
<dbReference type="InterPro" id="IPR008978">
    <property type="entry name" value="HSP20-like_chaperone"/>
</dbReference>
<dbReference type="Proteomes" id="UP000184032">
    <property type="component" value="Unassembled WGS sequence"/>
</dbReference>
<gene>
    <name evidence="4" type="ORF">SAMN02745245_00597</name>
</gene>
<keyword evidence="5" id="KW-1185">Reference proteome</keyword>
<dbReference type="SUPFAM" id="SSF49764">
    <property type="entry name" value="HSP20-like chaperones"/>
    <property type="match status" value="1"/>
</dbReference>
<dbReference type="EMBL" id="FQXI01000002">
    <property type="protein sequence ID" value="SHH11638.1"/>
    <property type="molecule type" value="Genomic_DNA"/>
</dbReference>
<evidence type="ECO:0000313" key="4">
    <source>
        <dbReference type="EMBL" id="SHH11638.1"/>
    </source>
</evidence>
<dbReference type="InterPro" id="IPR002068">
    <property type="entry name" value="A-crystallin/Hsp20_dom"/>
</dbReference>
<organism evidence="4 5">
    <name type="scientific">Anaerosphaera aminiphila DSM 21120</name>
    <dbReference type="NCBI Taxonomy" id="1120995"/>
    <lineage>
        <taxon>Bacteria</taxon>
        <taxon>Bacillati</taxon>
        <taxon>Bacillota</taxon>
        <taxon>Tissierellia</taxon>
        <taxon>Tissierellales</taxon>
        <taxon>Peptoniphilaceae</taxon>
        <taxon>Anaerosphaera</taxon>
    </lineage>
</organism>
<dbReference type="Gene3D" id="2.60.40.790">
    <property type="match status" value="1"/>
</dbReference>
<name>A0A1M5QCF7_9FIRM</name>
<protein>
    <submittedName>
        <fullName evidence="4">HSP20 family protein</fullName>
    </submittedName>
</protein>
<evidence type="ECO:0000256" key="2">
    <source>
        <dbReference type="RuleBase" id="RU003616"/>
    </source>
</evidence>
<dbReference type="OrthoDB" id="9811615at2"/>
<evidence type="ECO:0000256" key="1">
    <source>
        <dbReference type="PROSITE-ProRule" id="PRU00285"/>
    </source>
</evidence>
<dbReference type="PANTHER" id="PTHR11527">
    <property type="entry name" value="HEAT-SHOCK PROTEIN 20 FAMILY MEMBER"/>
    <property type="match status" value="1"/>
</dbReference>
<comment type="similarity">
    <text evidence="1 2">Belongs to the small heat shock protein (HSP20) family.</text>
</comment>
<dbReference type="AlphaFoldDB" id="A0A1M5QCF7"/>
<proteinExistence type="inferred from homology"/>
<evidence type="ECO:0000313" key="5">
    <source>
        <dbReference type="Proteomes" id="UP000184032"/>
    </source>
</evidence>
<dbReference type="RefSeq" id="WP_073183602.1">
    <property type="nucleotide sequence ID" value="NZ_FQXI01000002.1"/>
</dbReference>
<sequence>MTNLRPFRRNELGSLDRGFEDFYNMIDDFFNDDFTPSRAMKSESFKVDVLEDEKEYKVEAELPGFEKGDVEVTLDDGKLTILAEKTEEKDDSNKDKNYIHKERKSTTMQRTMYFKDIDEDGLEANLEKGLLTVVIPKKEEVSTKKKIEIK</sequence>
<dbReference type="InterPro" id="IPR031107">
    <property type="entry name" value="Small_HSP"/>
</dbReference>
<reference evidence="4 5" key="1">
    <citation type="submission" date="2016-11" db="EMBL/GenBank/DDBJ databases">
        <authorList>
            <person name="Jaros S."/>
            <person name="Januszkiewicz K."/>
            <person name="Wedrychowicz H."/>
        </authorList>
    </citation>
    <scope>NUCLEOTIDE SEQUENCE [LARGE SCALE GENOMIC DNA]</scope>
    <source>
        <strain evidence="4 5">DSM 21120</strain>
    </source>
</reference>